<dbReference type="AlphaFoldDB" id="A0A4Q9MP29"/>
<name>A0A4Q9MP29_9APHY</name>
<gene>
    <name evidence="2" type="ORF">BD311DRAFT_360271</name>
</gene>
<dbReference type="OrthoDB" id="2913041at2759"/>
<protein>
    <submittedName>
        <fullName evidence="2">Uncharacterized protein</fullName>
    </submittedName>
</protein>
<feature type="region of interest" description="Disordered" evidence="1">
    <location>
        <begin position="1"/>
        <end position="42"/>
    </location>
</feature>
<dbReference type="Proteomes" id="UP000292957">
    <property type="component" value="Unassembled WGS sequence"/>
</dbReference>
<evidence type="ECO:0000313" key="2">
    <source>
        <dbReference type="EMBL" id="TBU27846.1"/>
    </source>
</evidence>
<reference evidence="2" key="1">
    <citation type="submission" date="2019-01" db="EMBL/GenBank/DDBJ databases">
        <title>Draft genome sequences of three monokaryotic isolates of the white-rot basidiomycete fungus Dichomitus squalens.</title>
        <authorList>
            <consortium name="DOE Joint Genome Institute"/>
            <person name="Lopez S.C."/>
            <person name="Andreopoulos B."/>
            <person name="Pangilinan J."/>
            <person name="Lipzen A."/>
            <person name="Riley R."/>
            <person name="Ahrendt S."/>
            <person name="Ng V."/>
            <person name="Barry K."/>
            <person name="Daum C."/>
            <person name="Grigoriev I.V."/>
            <person name="Hilden K.S."/>
            <person name="Makela M.R."/>
            <person name="de Vries R.P."/>
        </authorList>
    </citation>
    <scope>NUCLEOTIDE SEQUENCE [LARGE SCALE GENOMIC DNA]</scope>
    <source>
        <strain evidence="2">OM18370.1</strain>
    </source>
</reference>
<feature type="region of interest" description="Disordered" evidence="1">
    <location>
        <begin position="69"/>
        <end position="96"/>
    </location>
</feature>
<proteinExistence type="predicted"/>
<accession>A0A4Q9MP29</accession>
<sequence length="313" mass="34635">MALTQVALPPLAIPTRTRSSSKYPTTPLSVFPPPAPSVRHPMRDRRGVTLTLQIEAPFNANVNVIPPGPWSPKGHVQPHRSNLPRRRNPKPRFQNFNPEALVRQKSAPKPETPAIPIPTPNPPRADEPHLQAIIPALWVAFSDRSKASSSWAYEEDFTHVVEMTYAAEEAHAPDGAERCWDPELKAQRLRLVLPETARVREGRAALALTDAQLRAARDFLGESLPQTLAAMPEQSTVRVLVTAPPGRPTDAMCVLGCYLSFVAGRGAEEILRCIDEEDSILSVWKGEVSGEEVERIEKIARGWSWLTTVASRQ</sequence>
<evidence type="ECO:0000256" key="1">
    <source>
        <dbReference type="SAM" id="MobiDB-lite"/>
    </source>
</evidence>
<dbReference type="EMBL" id="ML143427">
    <property type="protein sequence ID" value="TBU27846.1"/>
    <property type="molecule type" value="Genomic_DNA"/>
</dbReference>
<feature type="compositionally biased region" description="Basic residues" evidence="1">
    <location>
        <begin position="76"/>
        <end position="90"/>
    </location>
</feature>
<organism evidence="2">
    <name type="scientific">Dichomitus squalens</name>
    <dbReference type="NCBI Taxonomy" id="114155"/>
    <lineage>
        <taxon>Eukaryota</taxon>
        <taxon>Fungi</taxon>
        <taxon>Dikarya</taxon>
        <taxon>Basidiomycota</taxon>
        <taxon>Agaricomycotina</taxon>
        <taxon>Agaricomycetes</taxon>
        <taxon>Polyporales</taxon>
        <taxon>Polyporaceae</taxon>
        <taxon>Dichomitus</taxon>
    </lineage>
</organism>
<feature type="compositionally biased region" description="Polar residues" evidence="1">
    <location>
        <begin position="16"/>
        <end position="28"/>
    </location>
</feature>